<name>A0ABU2J8K8_9ACTN</name>
<keyword evidence="6" id="KW-0963">Cytoplasm</keyword>
<evidence type="ECO:0000256" key="1">
    <source>
        <dbReference type="ARBA" id="ARBA00010396"/>
    </source>
</evidence>
<proteinExistence type="inferred from homology"/>
<gene>
    <name evidence="6 7" type="primary">rsmH</name>
    <name evidence="7" type="ORF">RM423_07900</name>
</gene>
<dbReference type="PIRSF" id="PIRSF004486">
    <property type="entry name" value="MraW"/>
    <property type="match status" value="1"/>
</dbReference>
<dbReference type="GO" id="GO:0032259">
    <property type="term" value="P:methylation"/>
    <property type="evidence" value="ECO:0007669"/>
    <property type="project" value="UniProtKB-KW"/>
</dbReference>
<dbReference type="PANTHER" id="PTHR11265">
    <property type="entry name" value="S-ADENOSYL-METHYLTRANSFERASE MRAW"/>
    <property type="match status" value="1"/>
</dbReference>
<dbReference type="Gene3D" id="1.10.150.170">
    <property type="entry name" value="Putative methyltransferase TM0872, insert domain"/>
    <property type="match status" value="1"/>
</dbReference>
<comment type="similarity">
    <text evidence="1 6">Belongs to the methyltransferase superfamily. RsmH family.</text>
</comment>
<feature type="binding site" evidence="6">
    <location>
        <position position="131"/>
    </location>
    <ligand>
        <name>S-adenosyl-L-methionine</name>
        <dbReference type="ChEBI" id="CHEBI:59789"/>
    </ligand>
</feature>
<feature type="binding site" evidence="6">
    <location>
        <position position="83"/>
    </location>
    <ligand>
        <name>S-adenosyl-L-methionine</name>
        <dbReference type="ChEBI" id="CHEBI:59789"/>
    </ligand>
</feature>
<sequence>MDAPDFPVPPAAAVPAGSVPGGPVPGGSLPAAHVPVLLDRVLELLRPPLSRPGAVVVDATLGLGGHSEALLRAHPAARLIGLDRDPEALRRSAERLAGFADRTDLVHAVYDELPAVLDALGLPRVDAILFDLGVSSMQLDLVERGFSYAQDAPLDMRMNEQDPLTAEEVVNTYPVNRLAQVLREFGEERFALRIAQSIGRRRAQHRLTSTAELAELVRDAIPAATRRTGGHPAKRTFQALRIEVNSELAAVETAIPAALTALSVGGRIVVLAYHSLEDRIVKRSFAELAVDRTPPDLPVPLAEAGPQIRLLSRGSEPATEEEIAANPRAASVRLRAAERIRDAA</sequence>
<keyword evidence="4 6" id="KW-0808">Transferase</keyword>
<reference evidence="8" key="1">
    <citation type="submission" date="2023-07" db="EMBL/GenBank/DDBJ databases">
        <title>30 novel species of actinomycetes from the DSMZ collection.</title>
        <authorList>
            <person name="Nouioui I."/>
        </authorList>
    </citation>
    <scope>NUCLEOTIDE SEQUENCE [LARGE SCALE GENOMIC DNA]</scope>
    <source>
        <strain evidence="8">DSM 44399</strain>
    </source>
</reference>
<keyword evidence="3 6" id="KW-0489">Methyltransferase</keyword>
<evidence type="ECO:0000313" key="8">
    <source>
        <dbReference type="Proteomes" id="UP001183176"/>
    </source>
</evidence>
<organism evidence="7 8">
    <name type="scientific">Jatrophihabitans lederbergiae</name>
    <dbReference type="NCBI Taxonomy" id="3075547"/>
    <lineage>
        <taxon>Bacteria</taxon>
        <taxon>Bacillati</taxon>
        <taxon>Actinomycetota</taxon>
        <taxon>Actinomycetes</taxon>
        <taxon>Jatrophihabitantales</taxon>
        <taxon>Jatrophihabitantaceae</taxon>
        <taxon>Jatrophihabitans</taxon>
    </lineage>
</organism>
<evidence type="ECO:0000256" key="3">
    <source>
        <dbReference type="ARBA" id="ARBA00022603"/>
    </source>
</evidence>
<keyword evidence="8" id="KW-1185">Reference proteome</keyword>
<feature type="binding site" evidence="6">
    <location>
        <begin position="64"/>
        <end position="66"/>
    </location>
    <ligand>
        <name>S-adenosyl-L-methionine</name>
        <dbReference type="ChEBI" id="CHEBI:59789"/>
    </ligand>
</feature>
<evidence type="ECO:0000313" key="7">
    <source>
        <dbReference type="EMBL" id="MDT0261316.1"/>
    </source>
</evidence>
<dbReference type="Gene3D" id="3.40.50.150">
    <property type="entry name" value="Vaccinia Virus protein VP39"/>
    <property type="match status" value="1"/>
</dbReference>
<protein>
    <recommendedName>
        <fullName evidence="6">Ribosomal RNA small subunit methyltransferase H</fullName>
        <ecNumber evidence="6">2.1.1.199</ecNumber>
    </recommendedName>
    <alternativeName>
        <fullName evidence="6">16S rRNA m(4)C1402 methyltransferase</fullName>
    </alternativeName>
    <alternativeName>
        <fullName evidence="6">rRNA (cytosine-N(4)-)-methyltransferase RsmH</fullName>
    </alternativeName>
</protein>
<dbReference type="Proteomes" id="UP001183176">
    <property type="component" value="Unassembled WGS sequence"/>
</dbReference>
<keyword evidence="5 6" id="KW-0949">S-adenosyl-L-methionine</keyword>
<evidence type="ECO:0000256" key="4">
    <source>
        <dbReference type="ARBA" id="ARBA00022679"/>
    </source>
</evidence>
<dbReference type="Pfam" id="PF01795">
    <property type="entry name" value="Methyltransf_5"/>
    <property type="match status" value="1"/>
</dbReference>
<dbReference type="GO" id="GO:0008168">
    <property type="term" value="F:methyltransferase activity"/>
    <property type="evidence" value="ECO:0007669"/>
    <property type="project" value="UniProtKB-KW"/>
</dbReference>
<evidence type="ECO:0000256" key="6">
    <source>
        <dbReference type="HAMAP-Rule" id="MF_01007"/>
    </source>
</evidence>
<comment type="catalytic activity">
    <reaction evidence="6">
        <text>cytidine(1402) in 16S rRNA + S-adenosyl-L-methionine = N(4)-methylcytidine(1402) in 16S rRNA + S-adenosyl-L-homocysteine + H(+)</text>
        <dbReference type="Rhea" id="RHEA:42928"/>
        <dbReference type="Rhea" id="RHEA-COMP:10286"/>
        <dbReference type="Rhea" id="RHEA-COMP:10287"/>
        <dbReference type="ChEBI" id="CHEBI:15378"/>
        <dbReference type="ChEBI" id="CHEBI:57856"/>
        <dbReference type="ChEBI" id="CHEBI:59789"/>
        <dbReference type="ChEBI" id="CHEBI:74506"/>
        <dbReference type="ChEBI" id="CHEBI:82748"/>
        <dbReference type="EC" id="2.1.1.199"/>
    </reaction>
</comment>
<dbReference type="PANTHER" id="PTHR11265:SF0">
    <property type="entry name" value="12S RRNA N4-METHYLCYTIDINE METHYLTRANSFERASE"/>
    <property type="match status" value="1"/>
</dbReference>
<dbReference type="HAMAP" id="MF_01007">
    <property type="entry name" value="16SrRNA_methyltr_H"/>
    <property type="match status" value="1"/>
</dbReference>
<comment type="subcellular location">
    <subcellularLocation>
        <location evidence="6">Cytoplasm</location>
    </subcellularLocation>
</comment>
<comment type="function">
    <text evidence="6">Specifically methylates the N4 position of cytidine in position 1402 (C1402) of 16S rRNA.</text>
</comment>
<evidence type="ECO:0000256" key="5">
    <source>
        <dbReference type="ARBA" id="ARBA00022691"/>
    </source>
</evidence>
<dbReference type="EMBL" id="JAVREH010000007">
    <property type="protein sequence ID" value="MDT0261316.1"/>
    <property type="molecule type" value="Genomic_DNA"/>
</dbReference>
<keyword evidence="2 6" id="KW-0698">rRNA processing</keyword>
<feature type="binding site" evidence="6">
    <location>
        <position position="138"/>
    </location>
    <ligand>
        <name>S-adenosyl-L-methionine</name>
        <dbReference type="ChEBI" id="CHEBI:59789"/>
    </ligand>
</feature>
<comment type="caution">
    <text evidence="7">The sequence shown here is derived from an EMBL/GenBank/DDBJ whole genome shotgun (WGS) entry which is preliminary data.</text>
</comment>
<dbReference type="InterPro" id="IPR002903">
    <property type="entry name" value="RsmH"/>
</dbReference>
<dbReference type="SUPFAM" id="SSF81799">
    <property type="entry name" value="Putative methyltransferase TM0872, insert domain"/>
    <property type="match status" value="1"/>
</dbReference>
<dbReference type="EC" id="2.1.1.199" evidence="6"/>
<dbReference type="RefSeq" id="WP_311422472.1">
    <property type="nucleotide sequence ID" value="NZ_JAVREH010000007.1"/>
</dbReference>
<accession>A0ABU2J8K8</accession>
<feature type="binding site" evidence="6">
    <location>
        <position position="110"/>
    </location>
    <ligand>
        <name>S-adenosyl-L-methionine</name>
        <dbReference type="ChEBI" id="CHEBI:59789"/>
    </ligand>
</feature>
<dbReference type="SUPFAM" id="SSF53335">
    <property type="entry name" value="S-adenosyl-L-methionine-dependent methyltransferases"/>
    <property type="match status" value="1"/>
</dbReference>
<dbReference type="NCBIfam" id="TIGR00006">
    <property type="entry name" value="16S rRNA (cytosine(1402)-N(4))-methyltransferase RsmH"/>
    <property type="match status" value="1"/>
</dbReference>
<evidence type="ECO:0000256" key="2">
    <source>
        <dbReference type="ARBA" id="ARBA00022552"/>
    </source>
</evidence>
<dbReference type="InterPro" id="IPR029063">
    <property type="entry name" value="SAM-dependent_MTases_sf"/>
</dbReference>
<dbReference type="InterPro" id="IPR023397">
    <property type="entry name" value="SAM-dep_MeTrfase_MraW_recog"/>
</dbReference>